<evidence type="ECO:0000313" key="3">
    <source>
        <dbReference type="Proteomes" id="UP000663881"/>
    </source>
</evidence>
<organism evidence="2 3">
    <name type="scientific">Adineta steineri</name>
    <dbReference type="NCBI Taxonomy" id="433720"/>
    <lineage>
        <taxon>Eukaryota</taxon>
        <taxon>Metazoa</taxon>
        <taxon>Spiralia</taxon>
        <taxon>Gnathifera</taxon>
        <taxon>Rotifera</taxon>
        <taxon>Eurotatoria</taxon>
        <taxon>Bdelloidea</taxon>
        <taxon>Adinetida</taxon>
        <taxon>Adinetidae</taxon>
        <taxon>Adineta</taxon>
    </lineage>
</organism>
<gene>
    <name evidence="2" type="ORF">OKA104_LOCUS53919</name>
</gene>
<dbReference type="AlphaFoldDB" id="A0A820RS76"/>
<dbReference type="Proteomes" id="UP000663881">
    <property type="component" value="Unassembled WGS sequence"/>
</dbReference>
<evidence type="ECO:0000313" key="2">
    <source>
        <dbReference type="EMBL" id="CAF4446448.1"/>
    </source>
</evidence>
<feature type="domain" description="RAI1-like" evidence="1">
    <location>
        <begin position="30"/>
        <end position="132"/>
    </location>
</feature>
<feature type="non-terminal residue" evidence="2">
    <location>
        <position position="1"/>
    </location>
</feature>
<reference evidence="2" key="1">
    <citation type="submission" date="2021-02" db="EMBL/GenBank/DDBJ databases">
        <authorList>
            <person name="Nowell W R."/>
        </authorList>
    </citation>
    <scope>NUCLEOTIDE SEQUENCE</scope>
</reference>
<accession>A0A820RS76</accession>
<evidence type="ECO:0000259" key="1">
    <source>
        <dbReference type="Pfam" id="PF08652"/>
    </source>
</evidence>
<protein>
    <recommendedName>
        <fullName evidence="1">RAI1-like domain-containing protein</fullName>
    </recommendedName>
</protein>
<dbReference type="Pfam" id="PF08652">
    <property type="entry name" value="RAI1"/>
    <property type="match status" value="1"/>
</dbReference>
<dbReference type="EMBL" id="CAJOAY010034640">
    <property type="protein sequence ID" value="CAF4446448.1"/>
    <property type="molecule type" value="Genomic_DNA"/>
</dbReference>
<sequence>QFPTNYLSPTTLSILHWSKYHGRNISFYLKDIGYFSTADRSDANRCREDFRYLKRLRYNLDDVRQIKQMNIEFDLNIGSAYLNPAEPSTSLDALLWWINRHRTSLMDNKGRFTFDFVAWRGTIRKIMSSLFNN</sequence>
<comment type="caution">
    <text evidence="2">The sequence shown here is derived from an EMBL/GenBank/DDBJ whole genome shotgun (WGS) entry which is preliminary data.</text>
</comment>
<proteinExistence type="predicted"/>
<feature type="non-terminal residue" evidence="2">
    <location>
        <position position="133"/>
    </location>
</feature>
<dbReference type="InterPro" id="IPR013961">
    <property type="entry name" value="RAI1"/>
</dbReference>
<name>A0A820RS76_9BILA</name>